<dbReference type="EMBL" id="PGET01000001">
    <property type="protein sequence ID" value="PJJ27802.1"/>
    <property type="molecule type" value="Genomic_DNA"/>
</dbReference>
<dbReference type="OrthoDB" id="9771580at2"/>
<proteinExistence type="predicted"/>
<reference evidence="1 2" key="1">
    <citation type="submission" date="2017-11" db="EMBL/GenBank/DDBJ databases">
        <title>Understudied soil microbes with underappreciated capabilities: Untangling the Clostridium saccharolyticum group.</title>
        <authorList>
            <person name="Leschine S."/>
        </authorList>
    </citation>
    <scope>NUCLEOTIDE SEQUENCE [LARGE SCALE GENOMIC DNA]</scope>
    <source>
        <strain evidence="1 2">18A</strain>
    </source>
</reference>
<sequence length="555" mass="64873">MDFHEHKEIIKKLKRQIETPPSYDILNILLSELQYTMQDNPDLPVEDRDFIMAYSGFIKKWAVTRFVQTMEIRWDDLYWKTLHFEAPFLFESYLIYLEKNREAKDRFYLPKRKQLNKHGLIQAMQDLEDDRLDILSISMPPGTQKTTLEKFFASWVIGKHPDDFSLFYSHSGDITRMFYDGIYDITTNSDEYTWSEIFPDVKLESTNAKTETINFNKYKPFPNIQCTSIGSKNAGKVRCNRYLYCDDLIGGIEEALNKIRLDKLWSLYSVDGKQRKMDGCKEIHIATRWSVHDVIGRIKNLYHNSDRVRFIKVPDIDPITEESNFDYEYNGFSVAFFNDQALAMDDISYKCLYKSQPIEREGLLYHEDELRRYFKLPEREPDALLGICDTKDKGADYMFLPCVAQYGSDYYCLDCVCDDNSDYGVQYERCSQIIVNNKLQQCQFESNNGGSRVGYEVNKLVEQKNGRCNITTKFTDSNKETKIIVNADWVKKHVLFKDSSLYKAKSDYGIMMSFLLSYSVKGKNPHDDVPDGWAQFALFTQNMGGAKVTAFRRPC</sequence>
<evidence type="ECO:0000313" key="2">
    <source>
        <dbReference type="Proteomes" id="UP000231092"/>
    </source>
</evidence>
<protein>
    <recommendedName>
        <fullName evidence="3">Phage terminase large subunit-like protein</fullName>
    </recommendedName>
</protein>
<gene>
    <name evidence="1" type="ORF">H171_1281</name>
</gene>
<dbReference type="RefSeq" id="WP_100304393.1">
    <property type="nucleotide sequence ID" value="NZ_PGET01000001.1"/>
</dbReference>
<dbReference type="AlphaFoldDB" id="A0A2M8Z2Z1"/>
<comment type="caution">
    <text evidence="1">The sequence shown here is derived from an EMBL/GenBank/DDBJ whole genome shotgun (WGS) entry which is preliminary data.</text>
</comment>
<accession>A0A2M8Z2Z1</accession>
<evidence type="ECO:0000313" key="1">
    <source>
        <dbReference type="EMBL" id="PJJ27802.1"/>
    </source>
</evidence>
<organism evidence="1 2">
    <name type="scientific">[Clostridium] celerecrescens 18A</name>
    <dbReference type="NCBI Taxonomy" id="1286362"/>
    <lineage>
        <taxon>Bacteria</taxon>
        <taxon>Bacillati</taxon>
        <taxon>Bacillota</taxon>
        <taxon>Clostridia</taxon>
        <taxon>Lachnospirales</taxon>
        <taxon>Lachnospiraceae</taxon>
        <taxon>Lacrimispora</taxon>
    </lineage>
</organism>
<evidence type="ECO:0008006" key="3">
    <source>
        <dbReference type="Google" id="ProtNLM"/>
    </source>
</evidence>
<name>A0A2M8Z2Z1_9FIRM</name>
<dbReference type="Proteomes" id="UP000231092">
    <property type="component" value="Unassembled WGS sequence"/>
</dbReference>